<dbReference type="EMBL" id="JAUJEA010000010">
    <property type="protein sequence ID" value="MDN5204282.1"/>
    <property type="molecule type" value="Genomic_DNA"/>
</dbReference>
<sequence>MKRINILTIGMVICATNFPARPIKKTNIVLILADNVGLIRGDFFETSIDRLLQQDMVFTNGYAGEANCAPIGAWLPSWENIFRRQ</sequence>
<dbReference type="Proteomes" id="UP001172082">
    <property type="component" value="Unassembled WGS sequence"/>
</dbReference>
<dbReference type="SUPFAM" id="SSF53649">
    <property type="entry name" value="Alkaline phosphatase-like"/>
    <property type="match status" value="1"/>
</dbReference>
<evidence type="ECO:0000313" key="2">
    <source>
        <dbReference type="Proteomes" id="UP001172082"/>
    </source>
</evidence>
<keyword evidence="2" id="KW-1185">Reference proteome</keyword>
<gene>
    <name evidence="1" type="ORF">QQ008_23015</name>
</gene>
<organism evidence="1 2">
    <name type="scientific">Splendidivirga corallicola</name>
    <dbReference type="NCBI Taxonomy" id="3051826"/>
    <lineage>
        <taxon>Bacteria</taxon>
        <taxon>Pseudomonadati</taxon>
        <taxon>Bacteroidota</taxon>
        <taxon>Cytophagia</taxon>
        <taxon>Cytophagales</taxon>
        <taxon>Splendidivirgaceae</taxon>
        <taxon>Splendidivirga</taxon>
    </lineage>
</organism>
<protein>
    <recommendedName>
        <fullName evidence="3">Sulfatase N-terminal domain-containing protein</fullName>
    </recommendedName>
</protein>
<evidence type="ECO:0008006" key="3">
    <source>
        <dbReference type="Google" id="ProtNLM"/>
    </source>
</evidence>
<name>A0ABT8KU29_9BACT</name>
<proteinExistence type="predicted"/>
<dbReference type="RefSeq" id="WP_346754307.1">
    <property type="nucleotide sequence ID" value="NZ_JAUJEA010000010.1"/>
</dbReference>
<dbReference type="InterPro" id="IPR017850">
    <property type="entry name" value="Alkaline_phosphatase_core_sf"/>
</dbReference>
<accession>A0ABT8KU29</accession>
<reference evidence="1" key="1">
    <citation type="submission" date="2023-06" db="EMBL/GenBank/DDBJ databases">
        <title>Genomic of Parafulvivirga corallium.</title>
        <authorList>
            <person name="Wang G."/>
        </authorList>
    </citation>
    <scope>NUCLEOTIDE SEQUENCE</scope>
    <source>
        <strain evidence="1">BMA10</strain>
    </source>
</reference>
<evidence type="ECO:0000313" key="1">
    <source>
        <dbReference type="EMBL" id="MDN5204282.1"/>
    </source>
</evidence>
<comment type="caution">
    <text evidence="1">The sequence shown here is derived from an EMBL/GenBank/DDBJ whole genome shotgun (WGS) entry which is preliminary data.</text>
</comment>